<sequence>MKKWFPALLFSLCVSGESSAWNHNIVFYSLGNVNSYQGGNVVITQRPQFITSWRPGIATVTWNQCNGPEFADGSWAYYREYIAWVVFPKKVMTQNGYPLFIEVHNKGSWSEENTGDNDSYFFLKGYKWDERAFDAGNLCQKPGETTRLTEKFDDIIFKVALPADLPLGDYSVTIPYTSGIQRHFASYLGARFKIPYNVAKTLPRENEMLFLFKNIGGCRPSAQSLEIKHGDLSINSANNHYAAQTLSVSCDVPANIRFMLLRNTTPTYSHGKKFSVGLGHGWDSIVSVNGVDTGETTMRWYKAGTQNLTIGSRLYGESSKIQPGVLSGSATLLMILP</sequence>
<evidence type="ECO:0000259" key="3">
    <source>
        <dbReference type="Pfam" id="PF03628"/>
    </source>
</evidence>
<evidence type="ECO:0000256" key="1">
    <source>
        <dbReference type="SAM" id="SignalP"/>
    </source>
</evidence>
<dbReference type="InterPro" id="IPR005309">
    <property type="entry name" value="PapG_chaper-bd_C"/>
</dbReference>
<feature type="domain" description="PapG carbohydrate-binding" evidence="2">
    <location>
        <begin position="1"/>
        <end position="227"/>
    </location>
</feature>
<dbReference type="Pfam" id="PF03628">
    <property type="entry name" value="PapG_C"/>
    <property type="match status" value="1"/>
</dbReference>
<dbReference type="CDD" id="cd00239">
    <property type="entry name" value="PapG_CBD"/>
    <property type="match status" value="1"/>
</dbReference>
<dbReference type="GO" id="GO:0007155">
    <property type="term" value="P:cell adhesion"/>
    <property type="evidence" value="ECO:0007669"/>
    <property type="project" value="InterPro"/>
</dbReference>
<dbReference type="InterPro" id="IPR005310">
    <property type="entry name" value="PapG_carb-bd_N"/>
</dbReference>
<keyword evidence="1" id="KW-0732">Signal</keyword>
<dbReference type="InterPro" id="IPR008966">
    <property type="entry name" value="Adhesion_dom_sf"/>
</dbReference>
<dbReference type="Pfam" id="PF03627">
    <property type="entry name" value="PapG_N"/>
    <property type="match status" value="1"/>
</dbReference>
<dbReference type="GO" id="GO:0009289">
    <property type="term" value="C:pilus"/>
    <property type="evidence" value="ECO:0007669"/>
    <property type="project" value="InterPro"/>
</dbReference>
<evidence type="ECO:0000259" key="2">
    <source>
        <dbReference type="Pfam" id="PF03627"/>
    </source>
</evidence>
<proteinExistence type="predicted"/>
<organism evidence="4">
    <name type="scientific">Escherichia coli</name>
    <dbReference type="NCBI Taxonomy" id="562"/>
    <lineage>
        <taxon>Bacteria</taxon>
        <taxon>Pseudomonadati</taxon>
        <taxon>Pseudomonadota</taxon>
        <taxon>Gammaproteobacteria</taxon>
        <taxon>Enterobacterales</taxon>
        <taxon>Enterobacteriaceae</taxon>
        <taxon>Escherichia</taxon>
    </lineage>
</organism>
<dbReference type="InterPro" id="IPR036937">
    <property type="entry name" value="Adhesion_dom_fimbrial_sf"/>
</dbReference>
<dbReference type="Gene3D" id="2.60.40.1090">
    <property type="entry name" value="Fimbrial-type adhesion domain"/>
    <property type="match status" value="1"/>
</dbReference>
<name>Q47448_ECOLX</name>
<dbReference type="SUPFAM" id="SSF49401">
    <property type="entry name" value="Bacterial adhesins"/>
    <property type="match status" value="1"/>
</dbReference>
<reference evidence="4" key="1">
    <citation type="journal article" date="1988" name="J. Bacteriol.">
        <title>Structure and antigenic properties of the tip-located P pilus proteins of uropathogenic Escherichia coli.</title>
        <authorList>
            <person name="Lund B."/>
            <person name="Lindberg F."/>
            <person name="Normark S."/>
        </authorList>
    </citation>
    <scope>NUCLEOTIDE SEQUENCE</scope>
</reference>
<dbReference type="EMBL" id="M20181">
    <property type="protein sequence ID" value="AAA24293.1"/>
    <property type="molecule type" value="Genomic_DNA"/>
</dbReference>
<feature type="chain" id="PRO_5004232837" evidence="1">
    <location>
        <begin position="21"/>
        <end position="337"/>
    </location>
</feature>
<dbReference type="GO" id="GO:0030246">
    <property type="term" value="F:carbohydrate binding"/>
    <property type="evidence" value="ECO:0007669"/>
    <property type="project" value="InterPro"/>
</dbReference>
<evidence type="ECO:0000313" key="4">
    <source>
        <dbReference type="EMBL" id="AAA24293.1"/>
    </source>
</evidence>
<dbReference type="PIR" id="H27743">
    <property type="entry name" value="H27743"/>
</dbReference>
<dbReference type="AlphaFoldDB" id="Q47448"/>
<dbReference type="Gene3D" id="2.60.40.1370">
    <property type="entry name" value="Bacterial adhesin receptor binding domain"/>
    <property type="match status" value="1"/>
</dbReference>
<accession>Q47448</accession>
<dbReference type="InterPro" id="IPR038420">
    <property type="entry name" value="PapG_carbohydrate-bd_sf"/>
</dbReference>
<protein>
    <submittedName>
        <fullName evidence="4">PapG protein</fullName>
    </submittedName>
</protein>
<feature type="domain" description="PapG chaperone-binding" evidence="3">
    <location>
        <begin position="229"/>
        <end position="337"/>
    </location>
</feature>
<dbReference type="PIR" id="I27743">
    <property type="entry name" value="I27743"/>
</dbReference>
<feature type="signal peptide" evidence="1">
    <location>
        <begin position="1"/>
        <end position="20"/>
    </location>
</feature>